<dbReference type="Proteomes" id="UP000245946">
    <property type="component" value="Unassembled WGS sequence"/>
</dbReference>
<dbReference type="GeneID" id="37271698"/>
<proteinExistence type="predicted"/>
<reference evidence="2 3" key="1">
    <citation type="journal article" date="2018" name="Mol. Biol. Evol.">
        <title>Broad Genomic Sampling Reveals a Smut Pathogenic Ancestry of the Fungal Clade Ustilaginomycotina.</title>
        <authorList>
            <person name="Kijpornyongpan T."/>
            <person name="Mondo S.J."/>
            <person name="Barry K."/>
            <person name="Sandor L."/>
            <person name="Lee J."/>
            <person name="Lipzen A."/>
            <person name="Pangilinan J."/>
            <person name="LaButti K."/>
            <person name="Hainaut M."/>
            <person name="Henrissat B."/>
            <person name="Grigoriev I.V."/>
            <person name="Spatafora J.W."/>
            <person name="Aime M.C."/>
        </authorList>
    </citation>
    <scope>NUCLEOTIDE SEQUENCE [LARGE SCALE GENOMIC DNA]</scope>
    <source>
        <strain evidence="2 3">MCA 4186</strain>
    </source>
</reference>
<dbReference type="AlphaFoldDB" id="A0A316Z8N9"/>
<keyword evidence="3" id="KW-1185">Reference proteome</keyword>
<protein>
    <submittedName>
        <fullName evidence="2">Uncharacterized protein</fullName>
    </submittedName>
</protein>
<feature type="compositionally biased region" description="Low complexity" evidence="1">
    <location>
        <begin position="170"/>
        <end position="180"/>
    </location>
</feature>
<dbReference type="EMBL" id="KZ819293">
    <property type="protein sequence ID" value="PWN97941.1"/>
    <property type="molecule type" value="Genomic_DNA"/>
</dbReference>
<evidence type="ECO:0000313" key="2">
    <source>
        <dbReference type="EMBL" id="PWN97941.1"/>
    </source>
</evidence>
<sequence length="198" mass="21989">MSNSMSDTQDSHDQTWACLAQEQVPTSSFRKWQEAATAFYAALEPEGRNSYVADQMRVPWDVSSSDDLDYADKFEQRPVRNVAALRETAGAHLLEADDLEIESLLTRFWASLRTDDEREAAEDSSVETKRAQARMSAILKLQLLAQAKKLAASAGTPQEMEASESDNDSEAAAQSDAELSGVPRNKKKMKRHRSSSSE</sequence>
<evidence type="ECO:0000313" key="3">
    <source>
        <dbReference type="Proteomes" id="UP000245946"/>
    </source>
</evidence>
<accession>A0A316Z8N9</accession>
<name>A0A316Z8N9_9BASI</name>
<gene>
    <name evidence="2" type="ORF">FA09DRAFT_338910</name>
</gene>
<dbReference type="RefSeq" id="XP_025598220.1">
    <property type="nucleotide sequence ID" value="XM_025744154.1"/>
</dbReference>
<feature type="compositionally biased region" description="Basic residues" evidence="1">
    <location>
        <begin position="184"/>
        <end position="198"/>
    </location>
</feature>
<feature type="region of interest" description="Disordered" evidence="1">
    <location>
        <begin position="150"/>
        <end position="198"/>
    </location>
</feature>
<organism evidence="2 3">
    <name type="scientific">Tilletiopsis washingtonensis</name>
    <dbReference type="NCBI Taxonomy" id="58919"/>
    <lineage>
        <taxon>Eukaryota</taxon>
        <taxon>Fungi</taxon>
        <taxon>Dikarya</taxon>
        <taxon>Basidiomycota</taxon>
        <taxon>Ustilaginomycotina</taxon>
        <taxon>Exobasidiomycetes</taxon>
        <taxon>Entylomatales</taxon>
        <taxon>Entylomatales incertae sedis</taxon>
        <taxon>Tilletiopsis</taxon>
    </lineage>
</organism>
<evidence type="ECO:0000256" key="1">
    <source>
        <dbReference type="SAM" id="MobiDB-lite"/>
    </source>
</evidence>